<dbReference type="EMBL" id="FOGL01000024">
    <property type="protein sequence ID" value="SES21738.1"/>
    <property type="molecule type" value="Genomic_DNA"/>
</dbReference>
<feature type="chain" id="PRO_5038784513" evidence="1">
    <location>
        <begin position="20"/>
        <end position="159"/>
    </location>
</feature>
<dbReference type="STRING" id="531814.SAMN04487944_12426"/>
<organism evidence="2 3">
    <name type="scientific">Gracilibacillus ureilyticus</name>
    <dbReference type="NCBI Taxonomy" id="531814"/>
    <lineage>
        <taxon>Bacteria</taxon>
        <taxon>Bacillati</taxon>
        <taxon>Bacillota</taxon>
        <taxon>Bacilli</taxon>
        <taxon>Bacillales</taxon>
        <taxon>Bacillaceae</taxon>
        <taxon>Gracilibacillus</taxon>
    </lineage>
</organism>
<dbReference type="OrthoDB" id="2971753at2"/>
<keyword evidence="1" id="KW-0732">Signal</keyword>
<accession>A0A1H9VJP1</accession>
<evidence type="ECO:0000313" key="2">
    <source>
        <dbReference type="EMBL" id="SES21738.1"/>
    </source>
</evidence>
<dbReference type="PROSITE" id="PS51257">
    <property type="entry name" value="PROKAR_LIPOPROTEIN"/>
    <property type="match status" value="1"/>
</dbReference>
<protein>
    <submittedName>
        <fullName evidence="2">Uncharacterized protein</fullName>
    </submittedName>
</protein>
<dbReference type="Proteomes" id="UP000199687">
    <property type="component" value="Unassembled WGS sequence"/>
</dbReference>
<evidence type="ECO:0000313" key="3">
    <source>
        <dbReference type="Proteomes" id="UP000199687"/>
    </source>
</evidence>
<reference evidence="2 3" key="1">
    <citation type="submission" date="2016-10" db="EMBL/GenBank/DDBJ databases">
        <authorList>
            <person name="de Groot N.N."/>
        </authorList>
    </citation>
    <scope>NUCLEOTIDE SEQUENCE [LARGE SCALE GENOMIC DNA]</scope>
    <source>
        <strain evidence="2 3">CGMCC 1.7727</strain>
    </source>
</reference>
<dbReference type="AlphaFoldDB" id="A0A1H9VJP1"/>
<gene>
    <name evidence="2" type="ORF">SAMN04487944_12426</name>
</gene>
<sequence>MKKLLIILAFMLMVTGCSNESSIPDGFHSYKKGEVESAVDQLDFTPELPQFVPILAEIVVTDRFIDIQTDKEAFDITMFTTSNDIFTIQMFNTEKTEAAEINEEVVLDDKTNAYFRDQPYSKTLTWEKNGITYKLQYRSGEHTLSKVDLIKVAESFQPS</sequence>
<evidence type="ECO:0000256" key="1">
    <source>
        <dbReference type="SAM" id="SignalP"/>
    </source>
</evidence>
<name>A0A1H9VJP1_9BACI</name>
<feature type="signal peptide" evidence="1">
    <location>
        <begin position="1"/>
        <end position="19"/>
    </location>
</feature>
<keyword evidence="3" id="KW-1185">Reference proteome</keyword>
<dbReference type="RefSeq" id="WP_089743844.1">
    <property type="nucleotide sequence ID" value="NZ_FOGL01000024.1"/>
</dbReference>
<proteinExistence type="predicted"/>